<sequence length="193" mass="21477">MNYRFLLLVAPLLLSGCSTLSQLSWSSLSPFNWFSSTPEVTEKGVGDITASTRMDQDAVSKALNNDYRIRTGMATHNGDIIAFYQAMEDGDVRLVITGKSKGNVEQVDVMDPKIRYGKVRIGTPFSELYQRAFGACQKSSGDYENAVECRAPGSSHVSYLFTGNWRGPAELMPDDVTLRAWTLNKIIWRSAVY</sequence>
<dbReference type="Proteomes" id="UP000254848">
    <property type="component" value="Unassembled WGS sequence"/>
</dbReference>
<evidence type="ECO:0000256" key="1">
    <source>
        <dbReference type="SAM" id="SignalP"/>
    </source>
</evidence>
<evidence type="ECO:0000313" key="3">
    <source>
        <dbReference type="Proteomes" id="UP000254848"/>
    </source>
</evidence>
<name>A0A370QRT6_9GAMM</name>
<protein>
    <submittedName>
        <fullName evidence="2">Uncharacterized protein DUF1131</fullName>
    </submittedName>
</protein>
<dbReference type="AlphaFoldDB" id="A0A370QRT6"/>
<dbReference type="RefSeq" id="WP_115458300.1">
    <property type="nucleotide sequence ID" value="NZ_QRAP01000004.1"/>
</dbReference>
<dbReference type="Pfam" id="PF06572">
    <property type="entry name" value="DUF1131"/>
    <property type="match status" value="1"/>
</dbReference>
<proteinExistence type="predicted"/>
<comment type="caution">
    <text evidence="2">The sequence shown here is derived from an EMBL/GenBank/DDBJ whole genome shotgun (WGS) entry which is preliminary data.</text>
</comment>
<keyword evidence="1" id="KW-0732">Signal</keyword>
<evidence type="ECO:0000313" key="2">
    <source>
        <dbReference type="EMBL" id="RDK91967.1"/>
    </source>
</evidence>
<dbReference type="Gene3D" id="2.60.460.10">
    <property type="entry name" value="protein yfey like domain"/>
    <property type="match status" value="1"/>
</dbReference>
<keyword evidence="3" id="KW-1185">Reference proteome</keyword>
<dbReference type="OrthoDB" id="5622706at2"/>
<feature type="signal peptide" evidence="1">
    <location>
        <begin position="1"/>
        <end position="21"/>
    </location>
</feature>
<accession>A0A370QRT6</accession>
<organism evidence="2 3">
    <name type="scientific">Enterobacillus tribolii</name>
    <dbReference type="NCBI Taxonomy" id="1487935"/>
    <lineage>
        <taxon>Bacteria</taxon>
        <taxon>Pseudomonadati</taxon>
        <taxon>Pseudomonadota</taxon>
        <taxon>Gammaproteobacteria</taxon>
        <taxon>Enterobacterales</taxon>
        <taxon>Hafniaceae</taxon>
        <taxon>Enterobacillus</taxon>
    </lineage>
</organism>
<gene>
    <name evidence="2" type="ORF">C8D90_104119</name>
</gene>
<dbReference type="EMBL" id="QRAP01000004">
    <property type="protein sequence ID" value="RDK91967.1"/>
    <property type="molecule type" value="Genomic_DNA"/>
</dbReference>
<reference evidence="2 3" key="1">
    <citation type="submission" date="2018-07" db="EMBL/GenBank/DDBJ databases">
        <title>Genomic Encyclopedia of Type Strains, Phase IV (KMG-IV): sequencing the most valuable type-strain genomes for metagenomic binning, comparative biology and taxonomic classification.</title>
        <authorList>
            <person name="Goeker M."/>
        </authorList>
    </citation>
    <scope>NUCLEOTIDE SEQUENCE [LARGE SCALE GENOMIC DNA]</scope>
    <source>
        <strain evidence="2 3">DSM 103736</strain>
    </source>
</reference>
<dbReference type="PROSITE" id="PS51257">
    <property type="entry name" value="PROKAR_LIPOPROTEIN"/>
    <property type="match status" value="1"/>
</dbReference>
<dbReference type="InterPro" id="IPR010938">
    <property type="entry name" value="DUF1131"/>
</dbReference>
<dbReference type="NCBIfam" id="NF007990">
    <property type="entry name" value="PRK10718.1"/>
    <property type="match status" value="1"/>
</dbReference>
<dbReference type="InterPro" id="IPR038714">
    <property type="entry name" value="YfeY-like_sf"/>
</dbReference>
<feature type="chain" id="PRO_5017051942" evidence="1">
    <location>
        <begin position="22"/>
        <end position="193"/>
    </location>
</feature>